<gene>
    <name evidence="3" type="ORF">GCM10023093_18980</name>
</gene>
<dbReference type="EMBL" id="BAABFA010000011">
    <property type="protein sequence ID" value="GAA4465926.1"/>
    <property type="molecule type" value="Genomic_DNA"/>
</dbReference>
<dbReference type="SMART" id="SM00635">
    <property type="entry name" value="BID_2"/>
    <property type="match status" value="6"/>
</dbReference>
<proteinExistence type="predicted"/>
<dbReference type="Gene3D" id="2.60.40.1080">
    <property type="match status" value="5"/>
</dbReference>
<feature type="domain" description="BIG2" evidence="2">
    <location>
        <begin position="123"/>
        <end position="192"/>
    </location>
</feature>
<dbReference type="Pfam" id="PF02368">
    <property type="entry name" value="Big_2"/>
    <property type="match status" value="1"/>
</dbReference>
<evidence type="ECO:0000313" key="3">
    <source>
        <dbReference type="EMBL" id="GAA4465926.1"/>
    </source>
</evidence>
<dbReference type="Proteomes" id="UP001500067">
    <property type="component" value="Unassembled WGS sequence"/>
</dbReference>
<dbReference type="SUPFAM" id="SSF49373">
    <property type="entry name" value="Invasin/intimin cell-adhesion fragments"/>
    <property type="match status" value="4"/>
</dbReference>
<evidence type="ECO:0000259" key="2">
    <source>
        <dbReference type="SMART" id="SM00635"/>
    </source>
</evidence>
<dbReference type="InterPro" id="IPR003343">
    <property type="entry name" value="Big_2"/>
</dbReference>
<feature type="domain" description="BIG2" evidence="2">
    <location>
        <begin position="268"/>
        <end position="345"/>
    </location>
</feature>
<reference evidence="4" key="1">
    <citation type="journal article" date="2019" name="Int. J. Syst. Evol. Microbiol.">
        <title>The Global Catalogue of Microorganisms (GCM) 10K type strain sequencing project: providing services to taxonomists for standard genome sequencing and annotation.</title>
        <authorList>
            <consortium name="The Broad Institute Genomics Platform"/>
            <consortium name="The Broad Institute Genome Sequencing Center for Infectious Disease"/>
            <person name="Wu L."/>
            <person name="Ma J."/>
        </authorList>
    </citation>
    <scope>NUCLEOTIDE SEQUENCE [LARGE SCALE GENOMIC DNA]</scope>
    <source>
        <strain evidence="4">JCM 32105</strain>
    </source>
</reference>
<feature type="chain" id="PRO_5047087393" description="BIG2 domain-containing protein" evidence="1">
    <location>
        <begin position="40"/>
        <end position="735"/>
    </location>
</feature>
<evidence type="ECO:0000256" key="1">
    <source>
        <dbReference type="SAM" id="SignalP"/>
    </source>
</evidence>
<protein>
    <recommendedName>
        <fullName evidence="2">BIG2 domain-containing protein</fullName>
    </recommendedName>
</protein>
<feature type="domain" description="BIG2" evidence="2">
    <location>
        <begin position="572"/>
        <end position="639"/>
    </location>
</feature>
<dbReference type="InterPro" id="IPR026444">
    <property type="entry name" value="Secre_tail"/>
</dbReference>
<keyword evidence="1" id="KW-0732">Signal</keyword>
<name>A0ABP8NHH2_9BACT</name>
<dbReference type="InterPro" id="IPR008964">
    <property type="entry name" value="Invasin/intimin_cell_adhesion"/>
</dbReference>
<feature type="domain" description="BIG2" evidence="2">
    <location>
        <begin position="37"/>
        <end position="110"/>
    </location>
</feature>
<keyword evidence="4" id="KW-1185">Reference proteome</keyword>
<feature type="domain" description="BIG2" evidence="2">
    <location>
        <begin position="348"/>
        <end position="422"/>
    </location>
</feature>
<sequence length="735" mass="71987">MKSNFPTVGYGHVFARSGKSLRSGILLATALVLGNIASAQCSVDPITGTTSVCVSATTTLNCATPGGTWSSDNDFIASVDASGVVSGGWIAGTATISYGVSTGCGMVYSTTVVTVEEPAYILVGTTTSLSPANVCIGGNNTLSGNVPGGTWSSANSSIATVGSSTGIVTGVDGGTVNITYHAGNSCGSTPVVQNMLVEEPVIGGSEFAFCPGSNRSYYNVGTGIEATWSSSAPAVADFAFFSIGYLSAVSAGTATITLTTDFGCTATKVVTVDANPVVPPITGASSVCVGSSITLADSEEGGEWTSSNTGVTTVDLYTGEVTGVAAGTANITYFVAHECVTTPAVKTVTVNANSTPAAITGTATVCVGSTTSLSHSAPGGTWSSGNASVATVGSTGIVSGVAAGTATISYAIADVCGTVYATKTATVNAIPASISGIATVCVGGTLSLSSATGGGTWASSNGSVATIGTSGTLAATGAGTATISYTVSGCVRTASVNVSAAVAAITGTAAVCNGTGSTLACSTGSGTWSSSATGVATVGSGTGVVSSVSAGTTTISYRVNAGCISTRVYTVNVQPGTISGSSLVIGSTTLSCSPSGGTWSSSNTARATVNSSGVVTAVSSGSAVITYQFSTGCRSTKNISCLALRPGADAEENTIPQPVQVSVFPNPTHGAITVESPVAGTFSIYALDGRMVAQHTIDALHQAVSLPQGLAAATYLCRFIGNDGSVYTTRLVYEP</sequence>
<feature type="signal peptide" evidence="1">
    <location>
        <begin position="1"/>
        <end position="39"/>
    </location>
</feature>
<evidence type="ECO:0000313" key="4">
    <source>
        <dbReference type="Proteomes" id="UP001500067"/>
    </source>
</evidence>
<feature type="domain" description="BIG2" evidence="2">
    <location>
        <begin position="423"/>
        <end position="497"/>
    </location>
</feature>
<dbReference type="RefSeq" id="WP_345082162.1">
    <property type="nucleotide sequence ID" value="NZ_BAABFA010000011.1"/>
</dbReference>
<dbReference type="NCBIfam" id="TIGR04183">
    <property type="entry name" value="Por_Secre_tail"/>
    <property type="match status" value="1"/>
</dbReference>
<accession>A0ABP8NHH2</accession>
<organism evidence="3 4">
    <name type="scientific">Nemorincola caseinilytica</name>
    <dbReference type="NCBI Taxonomy" id="2054315"/>
    <lineage>
        <taxon>Bacteria</taxon>
        <taxon>Pseudomonadati</taxon>
        <taxon>Bacteroidota</taxon>
        <taxon>Chitinophagia</taxon>
        <taxon>Chitinophagales</taxon>
        <taxon>Chitinophagaceae</taxon>
        <taxon>Nemorincola</taxon>
    </lineage>
</organism>
<comment type="caution">
    <text evidence="3">The sequence shown here is derived from an EMBL/GenBank/DDBJ whole genome shotgun (WGS) entry which is preliminary data.</text>
</comment>